<dbReference type="CDD" id="cd00637">
    <property type="entry name" value="7tm_classA_rhodopsin-like"/>
    <property type="match status" value="1"/>
</dbReference>
<proteinExistence type="predicted"/>
<evidence type="ECO:0000259" key="8">
    <source>
        <dbReference type="PROSITE" id="PS50262"/>
    </source>
</evidence>
<keyword evidence="3 7" id="KW-0812">Transmembrane</keyword>
<dbReference type="PANTHER" id="PTHR24241:SF76">
    <property type="entry name" value="NEUROPEPTIDE SIFAMIDE RECEPTOR"/>
    <property type="match status" value="1"/>
</dbReference>
<reference evidence="9" key="1">
    <citation type="submission" date="2021-02" db="EMBL/GenBank/DDBJ databases">
        <authorList>
            <person name="Nowell W R."/>
        </authorList>
    </citation>
    <scope>NUCLEOTIDE SEQUENCE</scope>
</reference>
<protein>
    <recommendedName>
        <fullName evidence="8">G-protein coupled receptors family 1 profile domain-containing protein</fullName>
    </recommendedName>
</protein>
<evidence type="ECO:0000313" key="10">
    <source>
        <dbReference type="Proteomes" id="UP000663845"/>
    </source>
</evidence>
<evidence type="ECO:0000313" key="9">
    <source>
        <dbReference type="EMBL" id="CAF0722299.1"/>
    </source>
</evidence>
<feature type="transmembrane region" description="Helical" evidence="7">
    <location>
        <begin position="228"/>
        <end position="251"/>
    </location>
</feature>
<sequence>MYANNSSTTNIQSWFIPFDILNIVCLILVIILAFIFLFIIIFDKTCHTVPMILIANSCLAELVLAIDLFWMAVFTLDNDLKQQQYEDLFCVFRGYISYVTCFTQNYSYFLQAIYRYLTIVYPSRLFWQSKRVQIFLIILSWIIAFICVFPHLFTGRIIYQVDDQMCQMSLELSFITVYNVVLLYLIPMNGTILIYFKLVRYVKQMTKNVTLANTLLRAERELKMIRRIVILVSMLITFGLTYAIFIFMSFFTQPPKYHFRIAYIFVNVSLVFILIALFKFTDPIKTSIMKITNRRPNVVIAILT</sequence>
<dbReference type="GO" id="GO:0005886">
    <property type="term" value="C:plasma membrane"/>
    <property type="evidence" value="ECO:0007669"/>
    <property type="project" value="UniProtKB-SubCell"/>
</dbReference>
<feature type="transmembrane region" description="Helical" evidence="7">
    <location>
        <begin position="20"/>
        <end position="41"/>
    </location>
</feature>
<dbReference type="GO" id="GO:0042277">
    <property type="term" value="F:peptide binding"/>
    <property type="evidence" value="ECO:0007669"/>
    <property type="project" value="TreeGrafter"/>
</dbReference>
<gene>
    <name evidence="9" type="ORF">JYZ213_LOCUS396</name>
</gene>
<accession>A0A813MLZ7</accession>
<feature type="transmembrane region" description="Helical" evidence="7">
    <location>
        <begin position="134"/>
        <end position="153"/>
    </location>
</feature>
<organism evidence="9 10">
    <name type="scientific">Adineta steineri</name>
    <dbReference type="NCBI Taxonomy" id="433720"/>
    <lineage>
        <taxon>Eukaryota</taxon>
        <taxon>Metazoa</taxon>
        <taxon>Spiralia</taxon>
        <taxon>Gnathifera</taxon>
        <taxon>Rotifera</taxon>
        <taxon>Eurotatoria</taxon>
        <taxon>Bdelloidea</taxon>
        <taxon>Adinetida</taxon>
        <taxon>Adinetidae</taxon>
        <taxon>Adineta</taxon>
    </lineage>
</organism>
<dbReference type="GO" id="GO:0032870">
    <property type="term" value="P:cellular response to hormone stimulus"/>
    <property type="evidence" value="ECO:0007669"/>
    <property type="project" value="TreeGrafter"/>
</dbReference>
<feature type="transmembrane region" description="Helical" evidence="7">
    <location>
        <begin position="53"/>
        <end position="75"/>
    </location>
</feature>
<evidence type="ECO:0000256" key="1">
    <source>
        <dbReference type="ARBA" id="ARBA00004651"/>
    </source>
</evidence>
<evidence type="ECO:0000256" key="7">
    <source>
        <dbReference type="SAM" id="Phobius"/>
    </source>
</evidence>
<dbReference type="PANTHER" id="PTHR24241">
    <property type="entry name" value="NEUROPEPTIDE RECEPTOR-RELATED G-PROTEIN COUPLED RECEPTOR"/>
    <property type="match status" value="1"/>
</dbReference>
<dbReference type="Gene3D" id="1.20.1070.10">
    <property type="entry name" value="Rhodopsin 7-helix transmembrane proteins"/>
    <property type="match status" value="1"/>
</dbReference>
<dbReference type="Pfam" id="PF00001">
    <property type="entry name" value="7tm_1"/>
    <property type="match status" value="1"/>
</dbReference>
<keyword evidence="5 7" id="KW-0472">Membrane</keyword>
<name>A0A813MLZ7_9BILA</name>
<dbReference type="GO" id="GO:0004930">
    <property type="term" value="F:G protein-coupled receptor activity"/>
    <property type="evidence" value="ECO:0007669"/>
    <property type="project" value="InterPro"/>
</dbReference>
<evidence type="ECO:0000256" key="5">
    <source>
        <dbReference type="ARBA" id="ARBA00023136"/>
    </source>
</evidence>
<evidence type="ECO:0000256" key="6">
    <source>
        <dbReference type="ARBA" id="ARBA00023170"/>
    </source>
</evidence>
<comment type="subcellular location">
    <subcellularLocation>
        <location evidence="1">Cell membrane</location>
        <topology evidence="1">Multi-pass membrane protein</topology>
    </subcellularLocation>
</comment>
<comment type="caution">
    <text evidence="9">The sequence shown here is derived from an EMBL/GenBank/DDBJ whole genome shotgun (WGS) entry which is preliminary data.</text>
</comment>
<evidence type="ECO:0000256" key="3">
    <source>
        <dbReference type="ARBA" id="ARBA00022692"/>
    </source>
</evidence>
<feature type="domain" description="G-protein coupled receptors family 1 profile" evidence="8">
    <location>
        <begin position="32"/>
        <end position="286"/>
    </location>
</feature>
<feature type="transmembrane region" description="Helical" evidence="7">
    <location>
        <begin position="173"/>
        <end position="196"/>
    </location>
</feature>
<dbReference type="AlphaFoldDB" id="A0A813MLZ7"/>
<dbReference type="SUPFAM" id="SSF81321">
    <property type="entry name" value="Family A G protein-coupled receptor-like"/>
    <property type="match status" value="1"/>
</dbReference>
<dbReference type="InterPro" id="IPR017452">
    <property type="entry name" value="GPCR_Rhodpsn_7TM"/>
</dbReference>
<dbReference type="PROSITE" id="PS50262">
    <property type="entry name" value="G_PROTEIN_RECEP_F1_2"/>
    <property type="match status" value="1"/>
</dbReference>
<dbReference type="EMBL" id="CAJNOG010000002">
    <property type="protein sequence ID" value="CAF0722299.1"/>
    <property type="molecule type" value="Genomic_DNA"/>
</dbReference>
<keyword evidence="2" id="KW-1003">Cell membrane</keyword>
<feature type="transmembrane region" description="Helical" evidence="7">
    <location>
        <begin position="257"/>
        <end position="280"/>
    </location>
</feature>
<evidence type="ECO:0000256" key="2">
    <source>
        <dbReference type="ARBA" id="ARBA00022475"/>
    </source>
</evidence>
<evidence type="ECO:0000256" key="4">
    <source>
        <dbReference type="ARBA" id="ARBA00022989"/>
    </source>
</evidence>
<keyword evidence="4 7" id="KW-1133">Transmembrane helix</keyword>
<keyword evidence="6" id="KW-0675">Receptor</keyword>
<dbReference type="InterPro" id="IPR000276">
    <property type="entry name" value="GPCR_Rhodpsn"/>
</dbReference>
<dbReference type="Proteomes" id="UP000663845">
    <property type="component" value="Unassembled WGS sequence"/>
</dbReference>